<protein>
    <submittedName>
        <fullName evidence="3">Uncharacterized protein</fullName>
    </submittedName>
</protein>
<feature type="compositionally biased region" description="Low complexity" evidence="1">
    <location>
        <begin position="109"/>
        <end position="119"/>
    </location>
</feature>
<dbReference type="EMBL" id="AYXG01000245">
    <property type="protein sequence ID" value="EWC58245.1"/>
    <property type="molecule type" value="Genomic_DNA"/>
</dbReference>
<keyword evidence="2" id="KW-0472">Membrane</keyword>
<evidence type="ECO:0000313" key="4">
    <source>
        <dbReference type="Proteomes" id="UP000019277"/>
    </source>
</evidence>
<reference evidence="3 4" key="1">
    <citation type="journal article" date="2014" name="Genome Announc.">
        <title>Draft Genome Sequence of the Antitrypanosomally Active Sponge-Associated Bacterium Actinokineospora sp. Strain EG49.</title>
        <authorList>
            <person name="Harjes J."/>
            <person name="Ryu T."/>
            <person name="Abdelmohsen U.R."/>
            <person name="Moitinho-Silva L."/>
            <person name="Horn H."/>
            <person name="Ravasi T."/>
            <person name="Hentschel U."/>
        </authorList>
    </citation>
    <scope>NUCLEOTIDE SEQUENCE [LARGE SCALE GENOMIC DNA]</scope>
    <source>
        <strain evidence="3 4">EG49</strain>
    </source>
</reference>
<keyword evidence="4" id="KW-1185">Reference proteome</keyword>
<comment type="caution">
    <text evidence="3">The sequence shown here is derived from an EMBL/GenBank/DDBJ whole genome shotgun (WGS) entry which is preliminary data.</text>
</comment>
<feature type="transmembrane region" description="Helical" evidence="2">
    <location>
        <begin position="41"/>
        <end position="62"/>
    </location>
</feature>
<dbReference type="AlphaFoldDB" id="W7IBT3"/>
<name>W7IBT3_9PSEU</name>
<keyword evidence="2" id="KW-1133">Transmembrane helix</keyword>
<organism evidence="3 4">
    <name type="scientific">Actinokineospora spheciospongiae</name>
    <dbReference type="NCBI Taxonomy" id="909613"/>
    <lineage>
        <taxon>Bacteria</taxon>
        <taxon>Bacillati</taxon>
        <taxon>Actinomycetota</taxon>
        <taxon>Actinomycetes</taxon>
        <taxon>Pseudonocardiales</taxon>
        <taxon>Pseudonocardiaceae</taxon>
        <taxon>Actinokineospora</taxon>
    </lineage>
</organism>
<gene>
    <name evidence="3" type="ORF">UO65_6454</name>
</gene>
<evidence type="ECO:0000256" key="2">
    <source>
        <dbReference type="SAM" id="Phobius"/>
    </source>
</evidence>
<sequence>MHADDIRAALDQAEQDYRPTGAADPTAIIERGRRIQRRRRTAAITASAFTVVGVLAASFALMRPEPVPPAVPGPAPSVEPVTTVENSPVPRTPQMSPIPGTTPAPGPSGSPCCSITVVP</sequence>
<feature type="region of interest" description="Disordered" evidence="1">
    <location>
        <begin position="71"/>
        <end position="119"/>
    </location>
</feature>
<dbReference type="Proteomes" id="UP000019277">
    <property type="component" value="Unassembled WGS sequence"/>
</dbReference>
<evidence type="ECO:0000256" key="1">
    <source>
        <dbReference type="SAM" id="MobiDB-lite"/>
    </source>
</evidence>
<accession>W7IBT3</accession>
<dbReference type="STRING" id="909613.UO65_6454"/>
<proteinExistence type="predicted"/>
<keyword evidence="2" id="KW-0812">Transmembrane</keyword>
<evidence type="ECO:0000313" key="3">
    <source>
        <dbReference type="EMBL" id="EWC58245.1"/>
    </source>
</evidence>
<dbReference type="RefSeq" id="WP_035290337.1">
    <property type="nucleotide sequence ID" value="NZ_AYXG01000245.1"/>
</dbReference>